<dbReference type="EMBL" id="JAAYYV010000283">
    <property type="protein sequence ID" value="NLF54835.1"/>
    <property type="molecule type" value="Genomic_DNA"/>
</dbReference>
<name>A0A7X7R857_9RHOO</name>
<sequence length="302" mass="31276">MLAAAALGGCAVQTASLIAAPPADLAPAVELADTPFFPDDSHFCGPAALATALGAAGFATTPDALVDKVFLPGRAGSLQLEMLAGARRAGAVATLIPGTLEAVMRETAAGHPVVVLQNLGLSWAPSWHYAVVVGYALDARAFLLRSGPMRRQQLAFRTFEHTWDRGGRWAFVVLPPGELPATATEAEVTRALVAFERSATPTAAATAYRGGLARWPASLTLRVGLGNALYAGADLGGAEAAFRLAAEVHDAAAAWNNLARLLLEQGRTAEARQAAERALANAGPLEVQVRATLAEIDAHAPH</sequence>
<dbReference type="Pfam" id="PF13529">
    <property type="entry name" value="Peptidase_C39_2"/>
    <property type="match status" value="1"/>
</dbReference>
<evidence type="ECO:0000259" key="2">
    <source>
        <dbReference type="Pfam" id="PF13529"/>
    </source>
</evidence>
<protein>
    <submittedName>
        <fullName evidence="3">PA2778 family cysteine peptidase</fullName>
    </submittedName>
</protein>
<proteinExistence type="predicted"/>
<accession>A0A7X7R857</accession>
<evidence type="ECO:0000313" key="3">
    <source>
        <dbReference type="EMBL" id="NLF54835.1"/>
    </source>
</evidence>
<dbReference type="NCBIfam" id="NF033920">
    <property type="entry name" value="C39_PA2778_fam"/>
    <property type="match status" value="1"/>
</dbReference>
<reference evidence="3 4" key="1">
    <citation type="journal article" date="2020" name="Biotechnol. Biofuels">
        <title>New insights from the biogas microbiome by comprehensive genome-resolved metagenomics of nearly 1600 species originating from multiple anaerobic digesters.</title>
        <authorList>
            <person name="Campanaro S."/>
            <person name="Treu L."/>
            <person name="Rodriguez-R L.M."/>
            <person name="Kovalovszki A."/>
            <person name="Ziels R.M."/>
            <person name="Maus I."/>
            <person name="Zhu X."/>
            <person name="Kougias P.G."/>
            <person name="Basile A."/>
            <person name="Luo G."/>
            <person name="Schluter A."/>
            <person name="Konstantinidis K.T."/>
            <person name="Angelidaki I."/>
        </authorList>
    </citation>
    <scope>NUCLEOTIDE SEQUENCE [LARGE SCALE GENOMIC DNA]</scope>
    <source>
        <strain evidence="3">AS06rmzACSIP_256</strain>
    </source>
</reference>
<feature type="domain" description="Peptidase C39-like" evidence="2">
    <location>
        <begin position="40"/>
        <end position="143"/>
    </location>
</feature>
<comment type="caution">
    <text evidence="3">The sequence shown here is derived from an EMBL/GenBank/DDBJ whole genome shotgun (WGS) entry which is preliminary data.</text>
</comment>
<gene>
    <name evidence="3" type="ORF">GX576_10675</name>
</gene>
<evidence type="ECO:0000313" key="4">
    <source>
        <dbReference type="Proteomes" id="UP000536534"/>
    </source>
</evidence>
<dbReference type="InterPro" id="IPR011990">
    <property type="entry name" value="TPR-like_helical_dom_sf"/>
</dbReference>
<keyword evidence="1" id="KW-0732">Signal</keyword>
<dbReference type="InterPro" id="IPR039564">
    <property type="entry name" value="Peptidase_C39-like"/>
</dbReference>
<organism evidence="3 4">
    <name type="scientific">Thauera phenolivorans</name>
    <dbReference type="NCBI Taxonomy" id="1792543"/>
    <lineage>
        <taxon>Bacteria</taxon>
        <taxon>Pseudomonadati</taxon>
        <taxon>Pseudomonadota</taxon>
        <taxon>Betaproteobacteria</taxon>
        <taxon>Rhodocyclales</taxon>
        <taxon>Zoogloeaceae</taxon>
        <taxon>Thauera</taxon>
    </lineage>
</organism>
<dbReference type="Gene3D" id="3.90.70.10">
    <property type="entry name" value="Cysteine proteinases"/>
    <property type="match status" value="1"/>
</dbReference>
<feature type="signal peptide" evidence="1">
    <location>
        <begin position="1"/>
        <end position="19"/>
    </location>
</feature>
<feature type="chain" id="PRO_5030597672" evidence="1">
    <location>
        <begin position="20"/>
        <end position="302"/>
    </location>
</feature>
<dbReference type="AlphaFoldDB" id="A0A7X7R857"/>
<evidence type="ECO:0000256" key="1">
    <source>
        <dbReference type="SAM" id="SignalP"/>
    </source>
</evidence>
<dbReference type="Gene3D" id="1.25.40.10">
    <property type="entry name" value="Tetratricopeptide repeat domain"/>
    <property type="match status" value="1"/>
</dbReference>
<dbReference type="Proteomes" id="UP000536534">
    <property type="component" value="Unassembled WGS sequence"/>
</dbReference>
<dbReference type="SUPFAM" id="SSF48452">
    <property type="entry name" value="TPR-like"/>
    <property type="match status" value="1"/>
</dbReference>